<reference evidence="2 3" key="1">
    <citation type="submission" date="2019-06" db="EMBL/GenBank/DDBJ databases">
        <title>Sequencing the genomes of 1000 actinobacteria strains.</title>
        <authorList>
            <person name="Klenk H.-P."/>
        </authorList>
    </citation>
    <scope>NUCLEOTIDE SEQUENCE [LARGE SCALE GENOMIC DNA]</scope>
    <source>
        <strain evidence="2 3">DSM 24683</strain>
    </source>
</reference>
<protein>
    <submittedName>
        <fullName evidence="2">Uncharacterized protein</fullName>
    </submittedName>
</protein>
<evidence type="ECO:0000313" key="2">
    <source>
        <dbReference type="EMBL" id="TWD79704.1"/>
    </source>
</evidence>
<gene>
    <name evidence="2" type="ORF">FB561_0768</name>
</gene>
<dbReference type="Proteomes" id="UP000318380">
    <property type="component" value="Unassembled WGS sequence"/>
</dbReference>
<feature type="transmembrane region" description="Helical" evidence="1">
    <location>
        <begin position="16"/>
        <end position="42"/>
    </location>
</feature>
<sequence length="112" mass="12391">MVPMGFELELSPTAQLVLLLILITTGLAVAVPVTLPLALVGTSRGTAHPGWNGFWYWLWGSALTLAITYGLFQLGLRFWAIPIAWVPGWLLAWLLRVKQHPGTADQQSWARL</sequence>
<evidence type="ECO:0000256" key="1">
    <source>
        <dbReference type="SAM" id="Phobius"/>
    </source>
</evidence>
<keyword evidence="1" id="KW-0472">Membrane</keyword>
<feature type="transmembrane region" description="Helical" evidence="1">
    <location>
        <begin position="78"/>
        <end position="95"/>
    </location>
</feature>
<dbReference type="AlphaFoldDB" id="A0A561BLE0"/>
<name>A0A561BLE0_9ACTN</name>
<feature type="transmembrane region" description="Helical" evidence="1">
    <location>
        <begin position="54"/>
        <end position="72"/>
    </location>
</feature>
<dbReference type="OrthoDB" id="3829814at2"/>
<dbReference type="RefSeq" id="WP_145803051.1">
    <property type="nucleotide sequence ID" value="NZ_VIVK01000001.1"/>
</dbReference>
<proteinExistence type="predicted"/>
<comment type="caution">
    <text evidence="2">The sequence shown here is derived from an EMBL/GenBank/DDBJ whole genome shotgun (WGS) entry which is preliminary data.</text>
</comment>
<keyword evidence="3" id="KW-1185">Reference proteome</keyword>
<evidence type="ECO:0000313" key="3">
    <source>
        <dbReference type="Proteomes" id="UP000318380"/>
    </source>
</evidence>
<accession>A0A561BLE0</accession>
<keyword evidence="1" id="KW-1133">Transmembrane helix</keyword>
<organism evidence="2 3">
    <name type="scientific">Kribbella amoyensis</name>
    <dbReference type="NCBI Taxonomy" id="996641"/>
    <lineage>
        <taxon>Bacteria</taxon>
        <taxon>Bacillati</taxon>
        <taxon>Actinomycetota</taxon>
        <taxon>Actinomycetes</taxon>
        <taxon>Propionibacteriales</taxon>
        <taxon>Kribbellaceae</taxon>
        <taxon>Kribbella</taxon>
    </lineage>
</organism>
<keyword evidence="1" id="KW-0812">Transmembrane</keyword>
<dbReference type="EMBL" id="VIVK01000001">
    <property type="protein sequence ID" value="TWD79704.1"/>
    <property type="molecule type" value="Genomic_DNA"/>
</dbReference>